<keyword evidence="3" id="KW-1185">Reference proteome</keyword>
<accession>A0A841GXC3</accession>
<feature type="region of interest" description="Disordered" evidence="1">
    <location>
        <begin position="143"/>
        <end position="170"/>
    </location>
</feature>
<organism evidence="2 3">
    <name type="scientific">Longimicrobium terrae</name>
    <dbReference type="NCBI Taxonomy" id="1639882"/>
    <lineage>
        <taxon>Bacteria</taxon>
        <taxon>Pseudomonadati</taxon>
        <taxon>Gemmatimonadota</taxon>
        <taxon>Longimicrobiia</taxon>
        <taxon>Longimicrobiales</taxon>
        <taxon>Longimicrobiaceae</taxon>
        <taxon>Longimicrobium</taxon>
    </lineage>
</organism>
<dbReference type="PROSITE" id="PS51257">
    <property type="entry name" value="PROKAR_LIPOPROTEIN"/>
    <property type="match status" value="1"/>
</dbReference>
<protein>
    <submittedName>
        <fullName evidence="2">Uncharacterized protein</fullName>
    </submittedName>
</protein>
<dbReference type="EMBL" id="JACHIA010000003">
    <property type="protein sequence ID" value="MBB6069916.1"/>
    <property type="molecule type" value="Genomic_DNA"/>
</dbReference>
<evidence type="ECO:0000256" key="1">
    <source>
        <dbReference type="SAM" id="MobiDB-lite"/>
    </source>
</evidence>
<dbReference type="RefSeq" id="WP_170039470.1">
    <property type="nucleotide sequence ID" value="NZ_JABDTL010000002.1"/>
</dbReference>
<evidence type="ECO:0000313" key="3">
    <source>
        <dbReference type="Proteomes" id="UP000582837"/>
    </source>
</evidence>
<gene>
    <name evidence="2" type="ORF">HNQ61_001533</name>
</gene>
<dbReference type="AlphaFoldDB" id="A0A841GXC3"/>
<reference evidence="2 3" key="1">
    <citation type="submission" date="2020-08" db="EMBL/GenBank/DDBJ databases">
        <title>Genomic Encyclopedia of Type Strains, Phase IV (KMG-IV): sequencing the most valuable type-strain genomes for metagenomic binning, comparative biology and taxonomic classification.</title>
        <authorList>
            <person name="Goeker M."/>
        </authorList>
    </citation>
    <scope>NUCLEOTIDE SEQUENCE [LARGE SCALE GENOMIC DNA]</scope>
    <source>
        <strain evidence="2 3">DSM 29007</strain>
    </source>
</reference>
<feature type="compositionally biased region" description="Low complexity" evidence="1">
    <location>
        <begin position="158"/>
        <end position="167"/>
    </location>
</feature>
<name>A0A841GXC3_9BACT</name>
<proteinExistence type="predicted"/>
<dbReference type="Proteomes" id="UP000582837">
    <property type="component" value="Unassembled WGS sequence"/>
</dbReference>
<sequence length="186" mass="20102">MKYTPLLIVGMSLAACGSVPPPESAPASGPRRDVVGTGVPSIPALLSQRERLALTSPQVIALDSVAREWRIENDTLARRLRGVWGDRQDPRARQGEREREIERARPTLLALVANNRRMTGGVEAILDPAQQLIACELQAAEHDERHAGDARQGRGGARRPSAAGAGRVNWPWCGVARPDTVSAPTR</sequence>
<feature type="compositionally biased region" description="Basic and acidic residues" evidence="1">
    <location>
        <begin position="143"/>
        <end position="152"/>
    </location>
</feature>
<evidence type="ECO:0000313" key="2">
    <source>
        <dbReference type="EMBL" id="MBB6069916.1"/>
    </source>
</evidence>
<comment type="caution">
    <text evidence="2">The sequence shown here is derived from an EMBL/GenBank/DDBJ whole genome shotgun (WGS) entry which is preliminary data.</text>
</comment>